<dbReference type="FunFam" id="2.10.110.10:FF:000069">
    <property type="entry name" value="Uncharacterized protein, isoform Z"/>
    <property type="match status" value="1"/>
</dbReference>
<dbReference type="InterPro" id="IPR050604">
    <property type="entry name" value="PDZ-LIM_domain"/>
</dbReference>
<protein>
    <recommendedName>
        <fullName evidence="13">PDZ and LIM domain protein Zasp</fullName>
    </recommendedName>
</protein>
<dbReference type="GO" id="GO:0005912">
    <property type="term" value="C:adherens junction"/>
    <property type="evidence" value="ECO:0007669"/>
    <property type="project" value="TreeGrafter"/>
</dbReference>
<dbReference type="Gene3D" id="2.30.42.10">
    <property type="match status" value="1"/>
</dbReference>
<evidence type="ECO:0008006" key="13">
    <source>
        <dbReference type="Google" id="ProtNLM"/>
    </source>
</evidence>
<dbReference type="InterPro" id="IPR001781">
    <property type="entry name" value="Znf_LIM"/>
</dbReference>
<evidence type="ECO:0000256" key="8">
    <source>
        <dbReference type="SAM" id="Phobius"/>
    </source>
</evidence>
<dbReference type="GO" id="GO:0030036">
    <property type="term" value="P:actin cytoskeleton organization"/>
    <property type="evidence" value="ECO:0007669"/>
    <property type="project" value="TreeGrafter"/>
</dbReference>
<dbReference type="InterPro" id="IPR006643">
    <property type="entry name" value="Zasp-like_motif"/>
</dbReference>
<comment type="subcellular location">
    <subcellularLocation>
        <location evidence="1">Cytoplasm</location>
    </subcellularLocation>
</comment>
<organism evidence="11 12">
    <name type="scientific">Diatraea saccharalis</name>
    <name type="common">sugarcane borer</name>
    <dbReference type="NCBI Taxonomy" id="40085"/>
    <lineage>
        <taxon>Eukaryota</taxon>
        <taxon>Metazoa</taxon>
        <taxon>Ecdysozoa</taxon>
        <taxon>Arthropoda</taxon>
        <taxon>Hexapoda</taxon>
        <taxon>Insecta</taxon>
        <taxon>Pterygota</taxon>
        <taxon>Neoptera</taxon>
        <taxon>Endopterygota</taxon>
        <taxon>Lepidoptera</taxon>
        <taxon>Glossata</taxon>
        <taxon>Ditrysia</taxon>
        <taxon>Pyraloidea</taxon>
        <taxon>Crambidae</taxon>
        <taxon>Crambinae</taxon>
        <taxon>Diatraea</taxon>
    </lineage>
</organism>
<feature type="compositionally biased region" description="Low complexity" evidence="7">
    <location>
        <begin position="354"/>
        <end position="369"/>
    </location>
</feature>
<dbReference type="GO" id="GO:0061061">
    <property type="term" value="P:muscle structure development"/>
    <property type="evidence" value="ECO:0007669"/>
    <property type="project" value="TreeGrafter"/>
</dbReference>
<feature type="compositionally biased region" description="Pro residues" evidence="7">
    <location>
        <begin position="641"/>
        <end position="653"/>
    </location>
</feature>
<keyword evidence="4 6" id="KW-0862">Zinc</keyword>
<dbReference type="GO" id="GO:0007507">
    <property type="term" value="P:heart development"/>
    <property type="evidence" value="ECO:0007669"/>
    <property type="project" value="TreeGrafter"/>
</dbReference>
<accession>A0A9P0FZ02</accession>
<keyword evidence="8" id="KW-0812">Transmembrane</keyword>
<dbReference type="GO" id="GO:0051371">
    <property type="term" value="F:muscle alpha-actinin binding"/>
    <property type="evidence" value="ECO:0007669"/>
    <property type="project" value="TreeGrafter"/>
</dbReference>
<feature type="domain" description="PDZ" evidence="10">
    <location>
        <begin position="6"/>
        <end position="88"/>
    </location>
</feature>
<reference evidence="11" key="2">
    <citation type="submission" date="2022-10" db="EMBL/GenBank/DDBJ databases">
        <authorList>
            <consortium name="ENA_rothamsted_submissions"/>
            <consortium name="culmorum"/>
            <person name="King R."/>
        </authorList>
    </citation>
    <scope>NUCLEOTIDE SEQUENCE</scope>
</reference>
<dbReference type="GO" id="GO:0001725">
    <property type="term" value="C:stress fiber"/>
    <property type="evidence" value="ECO:0007669"/>
    <property type="project" value="TreeGrafter"/>
</dbReference>
<feature type="domain" description="LIM zinc-binding" evidence="9">
    <location>
        <begin position="258"/>
        <end position="317"/>
    </location>
</feature>
<keyword evidence="8" id="KW-0472">Membrane</keyword>
<feature type="compositionally biased region" description="Polar residues" evidence="7">
    <location>
        <begin position="109"/>
        <end position="132"/>
    </location>
</feature>
<dbReference type="CDD" id="cd09360">
    <property type="entry name" value="LIM_ALP_like"/>
    <property type="match status" value="1"/>
</dbReference>
<feature type="region of interest" description="Disordered" evidence="7">
    <location>
        <begin position="87"/>
        <end position="132"/>
    </location>
</feature>
<evidence type="ECO:0000313" key="11">
    <source>
        <dbReference type="EMBL" id="CAH0749814.1"/>
    </source>
</evidence>
<dbReference type="FunFam" id="2.30.42.10:FF:000055">
    <property type="entry name" value="PDZ and LIM domain protein 3"/>
    <property type="match status" value="1"/>
</dbReference>
<dbReference type="InterPro" id="IPR001478">
    <property type="entry name" value="PDZ"/>
</dbReference>
<dbReference type="AlphaFoldDB" id="A0A9P0FZ02"/>
<dbReference type="PROSITE" id="PS00478">
    <property type="entry name" value="LIM_DOMAIN_1"/>
    <property type="match status" value="1"/>
</dbReference>
<dbReference type="FunFam" id="2.10.110.10:FF:000020">
    <property type="entry name" value="PDZ and LIM domain protein 5"/>
    <property type="match status" value="1"/>
</dbReference>
<dbReference type="SMART" id="SM00228">
    <property type="entry name" value="PDZ"/>
    <property type="match status" value="1"/>
</dbReference>
<dbReference type="InterPro" id="IPR031847">
    <property type="entry name" value="PDLI1-4/Zasp-like_mid"/>
</dbReference>
<evidence type="ECO:0000256" key="4">
    <source>
        <dbReference type="ARBA" id="ARBA00022833"/>
    </source>
</evidence>
<dbReference type="Proteomes" id="UP001153714">
    <property type="component" value="Chromosome 13"/>
</dbReference>
<feature type="domain" description="LIM zinc-binding" evidence="9">
    <location>
        <begin position="521"/>
        <end position="580"/>
    </location>
</feature>
<keyword evidence="5 6" id="KW-0440">LIM domain</keyword>
<keyword evidence="8" id="KW-1133">Transmembrane helix</keyword>
<dbReference type="CDD" id="cd09455">
    <property type="entry name" value="LIM1_Enigma_like_1"/>
    <property type="match status" value="1"/>
</dbReference>
<dbReference type="FunFam" id="2.10.110.10:FF:000073">
    <property type="entry name" value="Uncharacterized protein, isoform Z"/>
    <property type="match status" value="1"/>
</dbReference>
<keyword evidence="3 6" id="KW-0479">Metal-binding</keyword>
<evidence type="ECO:0000256" key="5">
    <source>
        <dbReference type="ARBA" id="ARBA00023038"/>
    </source>
</evidence>
<evidence type="ECO:0000256" key="2">
    <source>
        <dbReference type="ARBA" id="ARBA00022490"/>
    </source>
</evidence>
<feature type="region of interest" description="Disordered" evidence="7">
    <location>
        <begin position="637"/>
        <end position="657"/>
    </location>
</feature>
<evidence type="ECO:0000256" key="6">
    <source>
        <dbReference type="PROSITE-ProRule" id="PRU00125"/>
    </source>
</evidence>
<dbReference type="Pfam" id="PF00595">
    <property type="entry name" value="PDZ"/>
    <property type="match status" value="1"/>
</dbReference>
<evidence type="ECO:0000256" key="1">
    <source>
        <dbReference type="ARBA" id="ARBA00004496"/>
    </source>
</evidence>
<dbReference type="GO" id="GO:0030018">
    <property type="term" value="C:Z disc"/>
    <property type="evidence" value="ECO:0007669"/>
    <property type="project" value="TreeGrafter"/>
</dbReference>
<feature type="compositionally biased region" description="Polar residues" evidence="7">
    <location>
        <begin position="336"/>
        <end position="353"/>
    </location>
</feature>
<dbReference type="EMBL" id="OU893344">
    <property type="protein sequence ID" value="CAH0749814.1"/>
    <property type="molecule type" value="Genomic_DNA"/>
</dbReference>
<reference evidence="11" key="1">
    <citation type="submission" date="2021-12" db="EMBL/GenBank/DDBJ databases">
        <authorList>
            <person name="King R."/>
        </authorList>
    </citation>
    <scope>NUCLEOTIDE SEQUENCE</scope>
</reference>
<evidence type="ECO:0000313" key="12">
    <source>
        <dbReference type="Proteomes" id="UP001153714"/>
    </source>
</evidence>
<dbReference type="InterPro" id="IPR036034">
    <property type="entry name" value="PDZ_sf"/>
</dbReference>
<dbReference type="CDD" id="cd08368">
    <property type="entry name" value="LIM"/>
    <property type="match status" value="1"/>
</dbReference>
<sequence length="969" mass="105600">MAQLITVRLNKSDQQPLGFRLQGGKDFGTPLVVQKVNGGSAAERAGLQAGDALIRVNNTDVYTLRHQEAQDAIRAAGTALELTVQRGGGTWRPSVTPTGSLPRPGTRPLGSTPTPVTNTSLKATPQPSRNFGSGHNNVAKPFGYMNGGGDAVKSIVNKQYNTPVNMYSDKTIAETLSAQTEVLAGGVLGVNFKKNEKTYDAEKSAVFKVLQEAENDPEPVEVAPSAAPPVSGLRHVPAPVTRPDAPINNTGGLPPGQNICEECERLITGVFVRIKDKNLHVECFKCSTCGTSLKNQGYYNLNGKLYCDIHAKLVARQNPPAPNLDPVTVPPGGRLPTNTYSTPLPPLSTNNYTNGSSSLFSPSSNLSGPKPFGSSIGSAYSPSLSPRSAPMSPARPVAAPAPAPTLAPVPAPFAPKVPVSLFKGSSVGAAARGKTFGVSSAPKRGRGILNKAALPGSRVPLCASCNGNIRGPFITALGRIWCPEHFICVNATCRRPLQDIGFVEENGQLYCEYCFEQYIAPACDKCHAKIKGDCLNAIGKHFHPECFNCVYCGKLFGNNPFFLEDGLPYCEADWNELFTTKCFACGFPVEAGDRCAKRTSKDRVSSPREVGLSVRRTPASPPQIIYNSDTVYSTTTFRPVSPSPITPPAPDTPSPQRTRKLETPLHFEGGLFSDIRSKDGKLLSKVTVDRLHSSTRHDITDSPSVFESIGSDGNRDYVNDIVKTETITNEDVIKIKFTPVPPEIESPRLLTPSQFHVSPTKTPVEYLKDYEDLQSYKIVSSLCKEKHFDTDSLKEKSFDHLAATEPVKRSHSPLANFLVPEQLTKIDTHLQESLNACLPGEDKRQMTLVQVKLEGDTEVERKETEYSTKEETCTKKAFSSYRFEKTTSGCEIPPETLQQRNISEPTSYIPRDEMIIERNVTINSVKENQGILSAIYNMPIHYHAAILCFILIVYNLIFQYIKKNCHGQK</sequence>
<feature type="compositionally biased region" description="Low complexity" evidence="7">
    <location>
        <begin position="381"/>
        <end position="398"/>
    </location>
</feature>
<dbReference type="PANTHER" id="PTHR24214:SF38">
    <property type="entry name" value="PDZ AND LIM DOMAIN PROTEIN ZASP-RELATED"/>
    <property type="match status" value="1"/>
</dbReference>
<dbReference type="GO" id="GO:0031941">
    <property type="term" value="C:filamentous actin"/>
    <property type="evidence" value="ECO:0007669"/>
    <property type="project" value="TreeGrafter"/>
</dbReference>
<feature type="transmembrane region" description="Helical" evidence="8">
    <location>
        <begin position="940"/>
        <end position="961"/>
    </location>
</feature>
<keyword evidence="12" id="KW-1185">Reference proteome</keyword>
<dbReference type="OrthoDB" id="5911912at2759"/>
<dbReference type="PROSITE" id="PS50106">
    <property type="entry name" value="PDZ"/>
    <property type="match status" value="1"/>
</dbReference>
<dbReference type="Pfam" id="PF00412">
    <property type="entry name" value="LIM"/>
    <property type="match status" value="3"/>
</dbReference>
<dbReference type="PROSITE" id="PS50023">
    <property type="entry name" value="LIM_DOMAIN_2"/>
    <property type="match status" value="2"/>
</dbReference>
<dbReference type="Pfam" id="PF15936">
    <property type="entry name" value="DUF4749"/>
    <property type="match status" value="1"/>
</dbReference>
<evidence type="ECO:0000259" key="9">
    <source>
        <dbReference type="PROSITE" id="PS50023"/>
    </source>
</evidence>
<proteinExistence type="predicted"/>
<dbReference type="SMART" id="SM00132">
    <property type="entry name" value="LIM"/>
    <property type="match status" value="3"/>
</dbReference>
<dbReference type="CDD" id="cd23068">
    <property type="entry name" value="PDZ_ZASP52-like"/>
    <property type="match status" value="1"/>
</dbReference>
<dbReference type="GO" id="GO:0003779">
    <property type="term" value="F:actin binding"/>
    <property type="evidence" value="ECO:0007669"/>
    <property type="project" value="TreeGrafter"/>
</dbReference>
<evidence type="ECO:0000259" key="10">
    <source>
        <dbReference type="PROSITE" id="PS50106"/>
    </source>
</evidence>
<dbReference type="GO" id="GO:0046872">
    <property type="term" value="F:metal ion binding"/>
    <property type="evidence" value="ECO:0007669"/>
    <property type="project" value="UniProtKB-KW"/>
</dbReference>
<evidence type="ECO:0000256" key="3">
    <source>
        <dbReference type="ARBA" id="ARBA00022723"/>
    </source>
</evidence>
<name>A0A9P0FZ02_9NEOP</name>
<feature type="region of interest" description="Disordered" evidence="7">
    <location>
        <begin position="318"/>
        <end position="399"/>
    </location>
</feature>
<dbReference type="SUPFAM" id="SSF57716">
    <property type="entry name" value="Glucocorticoid receptor-like (DNA-binding domain)"/>
    <property type="match status" value="5"/>
</dbReference>
<gene>
    <name evidence="11" type="ORF">DIATSA_LOCUS3234</name>
</gene>
<keyword evidence="2" id="KW-0963">Cytoplasm</keyword>
<dbReference type="SMART" id="SM00735">
    <property type="entry name" value="ZM"/>
    <property type="match status" value="1"/>
</dbReference>
<dbReference type="SUPFAM" id="SSF50156">
    <property type="entry name" value="PDZ domain-like"/>
    <property type="match status" value="1"/>
</dbReference>
<dbReference type="Gene3D" id="2.10.110.10">
    <property type="entry name" value="Cysteine Rich Protein"/>
    <property type="match status" value="3"/>
</dbReference>
<dbReference type="PANTHER" id="PTHR24214">
    <property type="entry name" value="PDZ AND LIM DOMAIN PROTEIN ZASP"/>
    <property type="match status" value="1"/>
</dbReference>
<evidence type="ECO:0000256" key="7">
    <source>
        <dbReference type="SAM" id="MobiDB-lite"/>
    </source>
</evidence>